<dbReference type="GO" id="GO:0016651">
    <property type="term" value="F:oxidoreductase activity, acting on NAD(P)H"/>
    <property type="evidence" value="ECO:0007669"/>
    <property type="project" value="InterPro"/>
</dbReference>
<evidence type="ECO:0008006" key="4">
    <source>
        <dbReference type="Google" id="ProtNLM"/>
    </source>
</evidence>
<reference evidence="2" key="1">
    <citation type="submission" date="2019-08" db="EMBL/GenBank/DDBJ databases">
        <title>The improved chromosome-level genome for the pearl oyster Pinctada fucata martensii using PacBio sequencing and Hi-C.</title>
        <authorList>
            <person name="Zheng Z."/>
        </authorList>
    </citation>
    <scope>NUCLEOTIDE SEQUENCE</scope>
    <source>
        <strain evidence="2">ZZ-2019</strain>
        <tissue evidence="2">Adductor muscle</tissue>
    </source>
</reference>
<keyword evidence="3" id="KW-1185">Reference proteome</keyword>
<name>A0AA88Y6S1_PINIB</name>
<sequence length="347" mass="38446">MEKVVIVGSGMTGATIAAQLKKSLSPPSLKILDKGRGAGGRMSTARSKGDGRHHTVDLGAQYFSITSEYAEKNKSFHEELFAADILKRFNGKLEGQRAKDGSSDHYVAPNGSNKVVKYFLEQSEAELMSDERISHIDVKDGKIYLTSEDNSHECDALVLTMPVPQILNLEGDIKNIIESQPEVKKKLEEVSYSTRFCVGLFFNQKAKIDIPWDVKYYTDDPIIRYVSIDPRKRGNVDPSLGLSACVHSSVPFSLHYKNDPKQRIGMYLLQRLRQIEPSLPIPDEIKSHKWLYSQVHKGYPESPGCVVLSNDPPIILAGDAFTCSTMDGCIESAVAVNDTLVKIAGKL</sequence>
<dbReference type="Gene3D" id="3.50.50.60">
    <property type="entry name" value="FAD/NAD(P)-binding domain"/>
    <property type="match status" value="1"/>
</dbReference>
<dbReference type="Proteomes" id="UP001186944">
    <property type="component" value="Unassembled WGS sequence"/>
</dbReference>
<dbReference type="EMBL" id="VSWD01000010">
    <property type="protein sequence ID" value="KAK3090511.1"/>
    <property type="molecule type" value="Genomic_DNA"/>
</dbReference>
<evidence type="ECO:0000256" key="1">
    <source>
        <dbReference type="SAM" id="MobiDB-lite"/>
    </source>
</evidence>
<dbReference type="PANTHER" id="PTHR23357:SF1">
    <property type="entry name" value="RENALASE"/>
    <property type="match status" value="1"/>
</dbReference>
<dbReference type="SUPFAM" id="SSF51905">
    <property type="entry name" value="FAD/NAD(P)-binding domain"/>
    <property type="match status" value="1"/>
</dbReference>
<dbReference type="InterPro" id="IPR040174">
    <property type="entry name" value="RNLS"/>
</dbReference>
<accession>A0AA88Y6S1</accession>
<dbReference type="InterPro" id="IPR036188">
    <property type="entry name" value="FAD/NAD-bd_sf"/>
</dbReference>
<dbReference type="GO" id="GO:0005576">
    <property type="term" value="C:extracellular region"/>
    <property type="evidence" value="ECO:0007669"/>
    <property type="project" value="TreeGrafter"/>
</dbReference>
<dbReference type="Pfam" id="PF13450">
    <property type="entry name" value="NAD_binding_8"/>
    <property type="match status" value="1"/>
</dbReference>
<evidence type="ECO:0000313" key="3">
    <source>
        <dbReference type="Proteomes" id="UP001186944"/>
    </source>
</evidence>
<dbReference type="AlphaFoldDB" id="A0AA88Y6S1"/>
<evidence type="ECO:0000313" key="2">
    <source>
        <dbReference type="EMBL" id="KAK3090511.1"/>
    </source>
</evidence>
<dbReference type="PANTHER" id="PTHR23357">
    <property type="entry name" value="RENALASE"/>
    <property type="match status" value="1"/>
</dbReference>
<proteinExistence type="predicted"/>
<comment type="caution">
    <text evidence="2">The sequence shown here is derived from an EMBL/GenBank/DDBJ whole genome shotgun (WGS) entry which is preliminary data.</text>
</comment>
<protein>
    <recommendedName>
        <fullName evidence="4">Amine oxidase domain-containing protein</fullName>
    </recommendedName>
</protein>
<feature type="region of interest" description="Disordered" evidence="1">
    <location>
        <begin position="32"/>
        <end position="52"/>
    </location>
</feature>
<organism evidence="2 3">
    <name type="scientific">Pinctada imbricata</name>
    <name type="common">Atlantic pearl-oyster</name>
    <name type="synonym">Pinctada martensii</name>
    <dbReference type="NCBI Taxonomy" id="66713"/>
    <lineage>
        <taxon>Eukaryota</taxon>
        <taxon>Metazoa</taxon>
        <taxon>Spiralia</taxon>
        <taxon>Lophotrochozoa</taxon>
        <taxon>Mollusca</taxon>
        <taxon>Bivalvia</taxon>
        <taxon>Autobranchia</taxon>
        <taxon>Pteriomorphia</taxon>
        <taxon>Pterioida</taxon>
        <taxon>Pterioidea</taxon>
        <taxon>Pteriidae</taxon>
        <taxon>Pinctada</taxon>
    </lineage>
</organism>
<dbReference type="Gene3D" id="3.90.660.10">
    <property type="match status" value="1"/>
</dbReference>
<gene>
    <name evidence="2" type="ORF">FSP39_012396</name>
</gene>